<evidence type="ECO:0000313" key="2">
    <source>
        <dbReference type="Proteomes" id="UP000605392"/>
    </source>
</evidence>
<evidence type="ECO:0000313" key="1">
    <source>
        <dbReference type="EMBL" id="GGF60939.1"/>
    </source>
</evidence>
<sequence>MKLIKYSPLLLALLTQLPVHATVRVPKLVGDHMVLQRDKPLQLWGWADAGEAVTVSFRGKSYPAKTGGAGGKWTVTLPAQPAGGPYEMTIKGKNTLQIRDILLGDVWLASGQSNMEWPLQQNVVNFKEEIAQANFPRIRLLNVQDATAPVPQAEFKSEGWQVCSPQTVGGFSAVAYFFGRDLHQQYKVPIGLISSEWGGTLAEAWTSGVALRKFPEFAPQVAALESGTGPARQQADYQAALAAWKKSPASQDRGLVPGQASWADPAYTPGSWPTMQLPGLWEDQTDHPDLSRFDGIIWLRKEVTLPAAAAGQPLTLSLAQIDDRDSTWFNGVLVGTTNGYTLPRRYTVPATAVRAGRNVIAVRVVDSGGGGGIWGKPEELSLQTATQTMPLTGPWQYQPAYDPASVPKNPFPGGTQNQPTMLYNAMIAPLVPYALKGVIWYQGESNAERAHQYRTLFPALIQDWRTQFGQPDLPFLFVQLASFGPQQDQPADYAWAELREAQMMTLAQPRTGMAVALDLGNPNDIHPLNKQDVGHRLALEARRVAYRDKSVVSSGPTYKSMTVEGSRIRLQFEKVGSGLVLKDSSGPYLKGFAIAGADRKFVWAQGKLEGNTLVLYSDQVPKPVAVRYAWGNSPFVNLYNKENLPASSFRTDSWPGITEGKK</sequence>
<gene>
    <name evidence="1" type="ORF">GCM10011375_15120</name>
</gene>
<name>A0ACB5PQ25_9BACT</name>
<dbReference type="Proteomes" id="UP000605392">
    <property type="component" value="Unassembled WGS sequence"/>
</dbReference>
<proteinExistence type="predicted"/>
<keyword evidence="2" id="KW-1185">Reference proteome</keyword>
<comment type="caution">
    <text evidence="1">The sequence shown here is derived from an EMBL/GenBank/DDBJ whole genome shotgun (WGS) entry which is preliminary data.</text>
</comment>
<protein>
    <submittedName>
        <fullName evidence="1">9-O-acetylesterase</fullName>
    </submittedName>
</protein>
<dbReference type="EMBL" id="BMFN01000001">
    <property type="protein sequence ID" value="GGF60939.1"/>
    <property type="molecule type" value="Genomic_DNA"/>
</dbReference>
<reference evidence="1 2" key="1">
    <citation type="journal article" date="2019" name="Int. J. Syst. Evol. Microbiol.">
        <title>The Global Catalogue of Microorganisms (GCM) 10K type strain sequencing project: providing services to taxonomists for standard genome sequencing and annotation.</title>
        <authorList>
            <consortium name="The Broad Institute Genomics Platform"/>
            <consortium name="The Broad Institute Genome Sequencing Center for Infectious Disease"/>
            <person name="Wu L."/>
            <person name="Ma J."/>
        </authorList>
    </citation>
    <scope>NUCLEOTIDE SEQUENCE [LARGE SCALE GENOMIC DNA]</scope>
    <source>
        <strain evidence="1 2">CGMCC 1.12720</strain>
    </source>
</reference>
<accession>A0ACB5PQ25</accession>
<organism evidence="1 2">
    <name type="scientific">Hymenobacter qilianensis</name>
    <dbReference type="NCBI Taxonomy" id="1385715"/>
    <lineage>
        <taxon>Bacteria</taxon>
        <taxon>Pseudomonadati</taxon>
        <taxon>Bacteroidota</taxon>
        <taxon>Cytophagia</taxon>
        <taxon>Cytophagales</taxon>
        <taxon>Hymenobacteraceae</taxon>
        <taxon>Hymenobacter</taxon>
    </lineage>
</organism>